<dbReference type="InterPro" id="IPR050367">
    <property type="entry name" value="APC_superfamily"/>
</dbReference>
<keyword evidence="5 7" id="KW-1133">Transmembrane helix</keyword>
<dbReference type="OrthoDB" id="92719at2"/>
<proteinExistence type="predicted"/>
<evidence type="ECO:0000256" key="2">
    <source>
        <dbReference type="ARBA" id="ARBA00022448"/>
    </source>
</evidence>
<name>I9LF65_9FIRM</name>
<feature type="transmembrane region" description="Helical" evidence="7">
    <location>
        <begin position="157"/>
        <end position="181"/>
    </location>
</feature>
<feature type="transmembrane region" description="Helical" evidence="7">
    <location>
        <begin position="343"/>
        <end position="363"/>
    </location>
</feature>
<keyword evidence="6 7" id="KW-0472">Membrane</keyword>
<feature type="transmembrane region" description="Helical" evidence="7">
    <location>
        <begin position="446"/>
        <end position="466"/>
    </location>
</feature>
<comment type="caution">
    <text evidence="8">The sequence shown here is derived from an EMBL/GenBank/DDBJ whole genome shotgun (WGS) entry which is preliminary data.</text>
</comment>
<dbReference type="GO" id="GO:0022857">
    <property type="term" value="F:transmembrane transporter activity"/>
    <property type="evidence" value="ECO:0007669"/>
    <property type="project" value="InterPro"/>
</dbReference>
<dbReference type="PATRIC" id="fig|1149862.3.peg.1956"/>
<evidence type="ECO:0000256" key="6">
    <source>
        <dbReference type="ARBA" id="ARBA00023136"/>
    </source>
</evidence>
<feature type="transmembrane region" description="Helical" evidence="7">
    <location>
        <begin position="201"/>
        <end position="217"/>
    </location>
</feature>
<feature type="transmembrane region" description="Helical" evidence="7">
    <location>
        <begin position="414"/>
        <end position="434"/>
    </location>
</feature>
<dbReference type="AlphaFoldDB" id="I9LF65"/>
<feature type="transmembrane region" description="Helical" evidence="7">
    <location>
        <begin position="375"/>
        <end position="394"/>
    </location>
</feature>
<accession>I9LF65</accession>
<dbReference type="PANTHER" id="PTHR42770">
    <property type="entry name" value="AMINO ACID TRANSPORTER-RELATED"/>
    <property type="match status" value="1"/>
</dbReference>
<keyword evidence="4 7" id="KW-0812">Transmembrane</keyword>
<organism evidence="8 9">
    <name type="scientific">Pelosinus fermentans B4</name>
    <dbReference type="NCBI Taxonomy" id="1149862"/>
    <lineage>
        <taxon>Bacteria</taxon>
        <taxon>Bacillati</taxon>
        <taxon>Bacillota</taxon>
        <taxon>Negativicutes</taxon>
        <taxon>Selenomonadales</taxon>
        <taxon>Sporomusaceae</taxon>
        <taxon>Pelosinus</taxon>
    </lineage>
</organism>
<evidence type="ECO:0000256" key="1">
    <source>
        <dbReference type="ARBA" id="ARBA00004651"/>
    </source>
</evidence>
<evidence type="ECO:0000256" key="7">
    <source>
        <dbReference type="SAM" id="Phobius"/>
    </source>
</evidence>
<dbReference type="GO" id="GO:0005886">
    <property type="term" value="C:plasma membrane"/>
    <property type="evidence" value="ECO:0007669"/>
    <property type="project" value="UniProtKB-SubCell"/>
</dbReference>
<evidence type="ECO:0000313" key="8">
    <source>
        <dbReference type="EMBL" id="EIW19006.1"/>
    </source>
</evidence>
<dbReference type="RefSeq" id="WP_007933545.1">
    <property type="nucleotide sequence ID" value="NZ_AKVJ01000022.1"/>
</dbReference>
<feature type="transmembrane region" description="Helical" evidence="7">
    <location>
        <begin position="12"/>
        <end position="30"/>
    </location>
</feature>
<comment type="subcellular location">
    <subcellularLocation>
        <location evidence="1">Cell membrane</location>
        <topology evidence="1">Multi-pass membrane protein</topology>
    </subcellularLocation>
</comment>
<dbReference type="Gene3D" id="1.20.1740.10">
    <property type="entry name" value="Amino acid/polyamine transporter I"/>
    <property type="match status" value="1"/>
</dbReference>
<reference evidence="8 9" key="1">
    <citation type="journal article" date="2012" name="J. Bacteriol.">
        <title>Draft Genome Sequences for Two Metal-Reducing Pelosinus fermentans Strains Isolated from a Cr(VI)-Contaminated Site and for Type Strain R7.</title>
        <authorList>
            <person name="Brown S.D."/>
            <person name="Podar M."/>
            <person name="Klingeman D.M."/>
            <person name="Johnson C.M."/>
            <person name="Yang Z.K."/>
            <person name="Utturkar S.M."/>
            <person name="Land M.L."/>
            <person name="Mosher J.J."/>
            <person name="Hurt R.A.Jr."/>
            <person name="Phelps T.J."/>
            <person name="Palumbo A.V."/>
            <person name="Arkin A.P."/>
            <person name="Hazen T.C."/>
            <person name="Elias D.A."/>
        </authorList>
    </citation>
    <scope>NUCLEOTIDE SEQUENCE [LARGE SCALE GENOMIC DNA]</scope>
    <source>
        <strain evidence="8 9">B4</strain>
    </source>
</reference>
<evidence type="ECO:0000313" key="9">
    <source>
        <dbReference type="Proteomes" id="UP000004324"/>
    </source>
</evidence>
<feature type="transmembrane region" description="Helical" evidence="7">
    <location>
        <begin position="36"/>
        <end position="56"/>
    </location>
</feature>
<feature type="transmembrane region" description="Helical" evidence="7">
    <location>
        <begin position="290"/>
        <end position="309"/>
    </location>
</feature>
<evidence type="ECO:0000256" key="4">
    <source>
        <dbReference type="ARBA" id="ARBA00022692"/>
    </source>
</evidence>
<dbReference type="InterPro" id="IPR002293">
    <property type="entry name" value="AA/rel_permease1"/>
</dbReference>
<dbReference type="Proteomes" id="UP000004324">
    <property type="component" value="Unassembled WGS sequence"/>
</dbReference>
<keyword evidence="9" id="KW-1185">Reference proteome</keyword>
<keyword evidence="3" id="KW-1003">Cell membrane</keyword>
<dbReference type="PANTHER" id="PTHR42770:SF15">
    <property type="entry name" value="GLUTAMATE_GAMMA-AMINOBUTYRATE ANTIPORTER-RELATED"/>
    <property type="match status" value="1"/>
</dbReference>
<evidence type="ECO:0000256" key="5">
    <source>
        <dbReference type="ARBA" id="ARBA00022989"/>
    </source>
</evidence>
<feature type="transmembrane region" description="Helical" evidence="7">
    <location>
        <begin position="121"/>
        <end position="145"/>
    </location>
</feature>
<dbReference type="PIRSF" id="PIRSF006060">
    <property type="entry name" value="AA_transporter"/>
    <property type="match status" value="1"/>
</dbReference>
<feature type="transmembrane region" description="Helical" evidence="7">
    <location>
        <begin position="238"/>
        <end position="260"/>
    </location>
</feature>
<protein>
    <submittedName>
        <fullName evidence="8">Amino acid permease family protein</fullName>
    </submittedName>
</protein>
<dbReference type="EMBL" id="AKVJ01000022">
    <property type="protein sequence ID" value="EIW19006.1"/>
    <property type="molecule type" value="Genomic_DNA"/>
</dbReference>
<gene>
    <name evidence="8" type="ORF">FB4_0531</name>
</gene>
<sequence>MAQDGVKKLRWYNLALMGFIMVWGFGNVVNNYANQGLTVIVSWILIIGLYFVPYVLMVGEMGSTFKDGKAGVSTWIRSTTGPLLAYFAGWTYWAVHVPYLAQKPQAALVALGWGIFQDGKFIKAFSPMTLQLMTLAIFLFFLWVASRGITSLKRIGTVAGLSMLVMSFLYVILMIAAPAIRGAAVATTDLSYHTFIPNFDFTYFTTISMLVFAVGGAEKISPYVNNTNNPTKEFPRGMIIVAVLVALSALLGSVAMGMMFDANNIPKDLKMNGQYYAFQMLGQYYGVGNFLLILYAIASALGQLSALVFSIDAPLKVLLAEGDSKYIPAILTKTNKYDAPINGYKLTAILVGIMIIIPALGIGDMNSLYNWLLDLNSIVMPLRYLWVFVAYMALRRLVGKFNSEYKFIQNSRLAITIGLWCFLFTAFACIMGMFPKGVQLYTSQWYFQLSLNLLTPFVLLGLGFILPSIAKWNNRKDTKTISN</sequence>
<dbReference type="Pfam" id="PF13520">
    <property type="entry name" value="AA_permease_2"/>
    <property type="match status" value="1"/>
</dbReference>
<keyword evidence="2" id="KW-0813">Transport</keyword>
<evidence type="ECO:0000256" key="3">
    <source>
        <dbReference type="ARBA" id="ARBA00022475"/>
    </source>
</evidence>